<dbReference type="AlphaFoldDB" id="A0A6G0X7D6"/>
<comment type="caution">
    <text evidence="1">The sequence shown here is derived from an EMBL/GenBank/DDBJ whole genome shotgun (WGS) entry which is preliminary data.</text>
</comment>
<sequence>MSLWERAARDQLYAKSKALCENEQLRAHVEENATFIEEMTRALQKRPRLSLNSHSEDWKAYKLAAQASLRTAAIHAIADRQYALLDTVFIKSGLFENSEEVIREELMNQTSGSVLFERVYHVPLAAPFRLIGAAVWGVFNGEHPMTLPEGAEESLEIIDPYTVYRAYRNVDKTAAAYANMIYKYYVEADREVCVWRSVLKDELMPHMTQGTVHDQWGW</sequence>
<name>A0A6G0X7D6_9STRA</name>
<dbReference type="VEuPathDB" id="FungiDB:AeMF1_004831"/>
<organism evidence="1 2">
    <name type="scientific">Aphanomyces euteiches</name>
    <dbReference type="NCBI Taxonomy" id="100861"/>
    <lineage>
        <taxon>Eukaryota</taxon>
        <taxon>Sar</taxon>
        <taxon>Stramenopiles</taxon>
        <taxon>Oomycota</taxon>
        <taxon>Saprolegniomycetes</taxon>
        <taxon>Saprolegniales</taxon>
        <taxon>Verrucalvaceae</taxon>
        <taxon>Aphanomyces</taxon>
    </lineage>
</organism>
<evidence type="ECO:0000313" key="2">
    <source>
        <dbReference type="Proteomes" id="UP000481153"/>
    </source>
</evidence>
<evidence type="ECO:0000313" key="1">
    <source>
        <dbReference type="EMBL" id="KAF0735947.1"/>
    </source>
</evidence>
<gene>
    <name evidence="1" type="ORF">Ae201684_007697</name>
</gene>
<keyword evidence="2" id="KW-1185">Reference proteome</keyword>
<dbReference type="Proteomes" id="UP000481153">
    <property type="component" value="Unassembled WGS sequence"/>
</dbReference>
<proteinExistence type="predicted"/>
<accession>A0A6G0X7D6</accession>
<dbReference type="EMBL" id="VJMJ01000091">
    <property type="protein sequence ID" value="KAF0735947.1"/>
    <property type="molecule type" value="Genomic_DNA"/>
</dbReference>
<reference evidence="1 2" key="1">
    <citation type="submission" date="2019-07" db="EMBL/GenBank/DDBJ databases">
        <title>Genomics analysis of Aphanomyces spp. identifies a new class of oomycete effector associated with host adaptation.</title>
        <authorList>
            <person name="Gaulin E."/>
        </authorList>
    </citation>
    <scope>NUCLEOTIDE SEQUENCE [LARGE SCALE GENOMIC DNA]</scope>
    <source>
        <strain evidence="1 2">ATCC 201684</strain>
    </source>
</reference>
<protein>
    <submittedName>
        <fullName evidence="1">Uncharacterized protein</fullName>
    </submittedName>
</protein>